<dbReference type="InterPro" id="IPR020846">
    <property type="entry name" value="MFS_dom"/>
</dbReference>
<dbReference type="FunFam" id="1.20.1250.20:FF:000247">
    <property type="entry name" value="MFS general substrate transporter"/>
    <property type="match status" value="1"/>
</dbReference>
<reference evidence="8" key="1">
    <citation type="submission" date="2020-05" db="EMBL/GenBank/DDBJ databases">
        <title>Phylogenomic resolution of chytrid fungi.</title>
        <authorList>
            <person name="Stajich J.E."/>
            <person name="Amses K."/>
            <person name="Simmons R."/>
            <person name="Seto K."/>
            <person name="Myers J."/>
            <person name="Bonds A."/>
            <person name="Quandt C.A."/>
            <person name="Barry K."/>
            <person name="Liu P."/>
            <person name="Grigoriev I."/>
            <person name="Longcore J.E."/>
            <person name="James T.Y."/>
        </authorList>
    </citation>
    <scope>NUCLEOTIDE SEQUENCE</scope>
    <source>
        <strain evidence="8">JEL0318</strain>
    </source>
</reference>
<keyword evidence="4 6" id="KW-1133">Transmembrane helix</keyword>
<comment type="subcellular location">
    <subcellularLocation>
        <location evidence="1">Membrane</location>
        <topology evidence="1">Multi-pass membrane protein</topology>
    </subcellularLocation>
</comment>
<evidence type="ECO:0000256" key="2">
    <source>
        <dbReference type="ARBA" id="ARBA00022448"/>
    </source>
</evidence>
<keyword evidence="5 6" id="KW-0472">Membrane</keyword>
<proteinExistence type="predicted"/>
<dbReference type="AlphaFoldDB" id="A0AAD5SBH8"/>
<organism evidence="8 9">
    <name type="scientific">Rhizophlyctis rosea</name>
    <dbReference type="NCBI Taxonomy" id="64517"/>
    <lineage>
        <taxon>Eukaryota</taxon>
        <taxon>Fungi</taxon>
        <taxon>Fungi incertae sedis</taxon>
        <taxon>Chytridiomycota</taxon>
        <taxon>Chytridiomycota incertae sedis</taxon>
        <taxon>Chytridiomycetes</taxon>
        <taxon>Rhizophlyctidales</taxon>
        <taxon>Rhizophlyctidaceae</taxon>
        <taxon>Rhizophlyctis</taxon>
    </lineage>
</organism>
<dbReference type="Pfam" id="PF07690">
    <property type="entry name" value="MFS_1"/>
    <property type="match status" value="1"/>
</dbReference>
<evidence type="ECO:0000313" key="8">
    <source>
        <dbReference type="EMBL" id="KAJ3049081.1"/>
    </source>
</evidence>
<dbReference type="GO" id="GO:0022857">
    <property type="term" value="F:transmembrane transporter activity"/>
    <property type="evidence" value="ECO:0007669"/>
    <property type="project" value="InterPro"/>
</dbReference>
<feature type="transmembrane region" description="Helical" evidence="6">
    <location>
        <begin position="391"/>
        <end position="411"/>
    </location>
</feature>
<gene>
    <name evidence="8" type="ORF">HK097_009885</name>
</gene>
<keyword evidence="2" id="KW-0813">Transport</keyword>
<evidence type="ECO:0000256" key="4">
    <source>
        <dbReference type="ARBA" id="ARBA00022989"/>
    </source>
</evidence>
<keyword evidence="9" id="KW-1185">Reference proteome</keyword>
<feature type="domain" description="Major facilitator superfamily (MFS) profile" evidence="7">
    <location>
        <begin position="85"/>
        <end position="509"/>
    </location>
</feature>
<evidence type="ECO:0000256" key="1">
    <source>
        <dbReference type="ARBA" id="ARBA00004141"/>
    </source>
</evidence>
<evidence type="ECO:0000256" key="3">
    <source>
        <dbReference type="ARBA" id="ARBA00022692"/>
    </source>
</evidence>
<dbReference type="InterPro" id="IPR036259">
    <property type="entry name" value="MFS_trans_sf"/>
</dbReference>
<feature type="transmembrane region" description="Helical" evidence="6">
    <location>
        <begin position="484"/>
        <end position="505"/>
    </location>
</feature>
<accession>A0AAD5SBH8</accession>
<feature type="transmembrane region" description="Helical" evidence="6">
    <location>
        <begin position="417"/>
        <end position="439"/>
    </location>
</feature>
<protein>
    <recommendedName>
        <fullName evidence="7">Major facilitator superfamily (MFS) profile domain-containing protein</fullName>
    </recommendedName>
</protein>
<evidence type="ECO:0000313" key="9">
    <source>
        <dbReference type="Proteomes" id="UP001212841"/>
    </source>
</evidence>
<evidence type="ECO:0000256" key="6">
    <source>
        <dbReference type="SAM" id="Phobius"/>
    </source>
</evidence>
<dbReference type="PANTHER" id="PTHR43791:SF104">
    <property type="entry name" value="MAJOR FACILITATOR SUPERFAMILY (MFS) PROFILE DOMAIN-CONTAINING PROTEIN-RELATED"/>
    <property type="match status" value="1"/>
</dbReference>
<dbReference type="Gene3D" id="1.20.1250.20">
    <property type="entry name" value="MFS general substrate transporter like domains"/>
    <property type="match status" value="2"/>
</dbReference>
<dbReference type="InterPro" id="IPR011701">
    <property type="entry name" value="MFS"/>
</dbReference>
<feature type="transmembrane region" description="Helical" evidence="6">
    <location>
        <begin position="213"/>
        <end position="233"/>
    </location>
</feature>
<dbReference type="SUPFAM" id="SSF103473">
    <property type="entry name" value="MFS general substrate transporter"/>
    <property type="match status" value="1"/>
</dbReference>
<dbReference type="Proteomes" id="UP001212841">
    <property type="component" value="Unassembled WGS sequence"/>
</dbReference>
<comment type="caution">
    <text evidence="8">The sequence shown here is derived from an EMBL/GenBank/DDBJ whole genome shotgun (WGS) entry which is preliminary data.</text>
</comment>
<name>A0AAD5SBH8_9FUNG</name>
<feature type="transmembrane region" description="Helical" evidence="6">
    <location>
        <begin position="358"/>
        <end position="379"/>
    </location>
</feature>
<feature type="transmembrane region" description="Helical" evidence="6">
    <location>
        <begin position="182"/>
        <end position="201"/>
    </location>
</feature>
<dbReference type="EMBL" id="JADGJD010000696">
    <property type="protein sequence ID" value="KAJ3049081.1"/>
    <property type="molecule type" value="Genomic_DNA"/>
</dbReference>
<dbReference type="PANTHER" id="PTHR43791">
    <property type="entry name" value="PERMEASE-RELATED"/>
    <property type="match status" value="1"/>
</dbReference>
<dbReference type="GO" id="GO:0016020">
    <property type="term" value="C:membrane"/>
    <property type="evidence" value="ECO:0007669"/>
    <property type="project" value="UniProtKB-SubCell"/>
</dbReference>
<dbReference type="FunFam" id="1.20.1250.20:FF:000106">
    <property type="entry name" value="MFS transporter, putative"/>
    <property type="match status" value="1"/>
</dbReference>
<keyword evidence="3 6" id="KW-0812">Transmembrane</keyword>
<evidence type="ECO:0000259" key="7">
    <source>
        <dbReference type="PROSITE" id="PS50850"/>
    </source>
</evidence>
<feature type="transmembrane region" description="Helical" evidence="6">
    <location>
        <begin position="245"/>
        <end position="266"/>
    </location>
</feature>
<dbReference type="PROSITE" id="PS50850">
    <property type="entry name" value="MFS"/>
    <property type="match status" value="1"/>
</dbReference>
<evidence type="ECO:0000256" key="5">
    <source>
        <dbReference type="ARBA" id="ARBA00023136"/>
    </source>
</evidence>
<sequence length="545" mass="63364">MSHRDEETVVVHRVDKNEPAPAYIDSEVNAKDKVNFSDINVFDDDELAQHYMPREDYEGRHRFDPKLTWDDQEEKSLVRKIDKRIMSFVCVMFFALQLDRGNINQALADNFLSDNGFTTNDYNYGQTIFLVSFLSAELPSQMISKRLGPDNWIPIQMICWSIVATSQAWINSRGVFFATRALLGLLEGGFIPDTVLYLTYFYKNAELPIRLSWFWTSYMMTNVISAFLAFGILRLRGVRGMAGWQWLFALEGGLTLLIGIFSWFYLPPSPTQTASRFRGKDGWFSEREEKLMVTRILRDDPSKGDMHNRQGLSLRKMWLTLKDFDLFPIYLIGFTWLIPNSPPSSYLTLIIRSLKFDTYTTTLLSVPASALFIIQLLIWTRISERFNDKTIVNIINQVWNIILLAALLLIPENINVWARYAILVMVVGHPYLHAVIVAWTSRNAGSVRTRTVASALYNMSVQCGNIIGSNIYREDDKPYYYRGNRILLGIAVLNFFLFILVRVYYIRRNAWKKEKWTAMTPKEQQEYLRTTTDMGNKRLDFRFAY</sequence>